<keyword evidence="3" id="KW-1185">Reference proteome</keyword>
<feature type="region of interest" description="Disordered" evidence="1">
    <location>
        <begin position="385"/>
        <end position="414"/>
    </location>
</feature>
<evidence type="ECO:0000313" key="2">
    <source>
        <dbReference type="EMBL" id="GFS21822.1"/>
    </source>
</evidence>
<feature type="region of interest" description="Disordered" evidence="1">
    <location>
        <begin position="55"/>
        <end position="82"/>
    </location>
</feature>
<dbReference type="AlphaFoldDB" id="A0AAV4JLH6"/>
<comment type="caution">
    <text evidence="2">The sequence shown here is derived from an EMBL/GenBank/DDBJ whole genome shotgun (WGS) entry which is preliminary data.</text>
</comment>
<name>A0AAV4JLH6_9GAST</name>
<feature type="compositionally biased region" description="Low complexity" evidence="1">
    <location>
        <begin position="64"/>
        <end position="78"/>
    </location>
</feature>
<feature type="compositionally biased region" description="Basic and acidic residues" evidence="1">
    <location>
        <begin position="209"/>
        <end position="231"/>
    </location>
</feature>
<dbReference type="Proteomes" id="UP000762676">
    <property type="component" value="Unassembled WGS sequence"/>
</dbReference>
<gene>
    <name evidence="2" type="ORF">ElyMa_006934700</name>
</gene>
<evidence type="ECO:0000256" key="1">
    <source>
        <dbReference type="SAM" id="MobiDB-lite"/>
    </source>
</evidence>
<feature type="region of interest" description="Disordered" evidence="1">
    <location>
        <begin position="185"/>
        <end position="295"/>
    </location>
</feature>
<feature type="compositionally biased region" description="Polar residues" evidence="1">
    <location>
        <begin position="459"/>
        <end position="470"/>
    </location>
</feature>
<feature type="region of interest" description="Disordered" evidence="1">
    <location>
        <begin position="458"/>
        <end position="494"/>
    </location>
</feature>
<proteinExistence type="predicted"/>
<protein>
    <submittedName>
        <fullName evidence="2">Uncharacterized protein</fullName>
    </submittedName>
</protein>
<sequence>MITKPCLISVSSDSDFAPRSNRLASLVSNMRRGSNGSVSRLSAVLAGADSMHDVSAPELKKTSKVSPVPSTPTSLSPSDALASKRAKLQKTRRKSLFDLLKATRQSNAQSVVHRNGDMIIMKGGKIVSVHRREQPKEKNDLLDRLAKLAQTAAINEQKPPPAANGQQTLKVPLQTEIPVIKTVLEQSSDRHSETAKREGDLKATNISSKETEAEVPLHQKNDSSVDGDKRGSRYALSVDKNIPQQDTNTTQKKYLSHNRSTEDNHSLHQTNGKTKLEEGGAIKPSKNSEPGLSTVDKNRAVPQTAAGRRVGTVDKPTFDFPERGDTATPAIFINLDDEDHVTGVIPLSPVTQEHLQRAVQLKESSPAPDLEMSLKRDLLEHRHFERQRDKQGHLSPSRHGRLYSGASAVSRSSEDVSAMGQRLLRLPSVEYLDPPSRLWASNSSASLRAPSFDAWKKQLASSRPHPSNSRLPRLHLPSMKRIRHPSKQDKNTQL</sequence>
<evidence type="ECO:0000313" key="3">
    <source>
        <dbReference type="Proteomes" id="UP000762676"/>
    </source>
</evidence>
<dbReference type="EMBL" id="BMAT01013870">
    <property type="protein sequence ID" value="GFS21822.1"/>
    <property type="molecule type" value="Genomic_DNA"/>
</dbReference>
<organism evidence="2 3">
    <name type="scientific">Elysia marginata</name>
    <dbReference type="NCBI Taxonomy" id="1093978"/>
    <lineage>
        <taxon>Eukaryota</taxon>
        <taxon>Metazoa</taxon>
        <taxon>Spiralia</taxon>
        <taxon>Lophotrochozoa</taxon>
        <taxon>Mollusca</taxon>
        <taxon>Gastropoda</taxon>
        <taxon>Heterobranchia</taxon>
        <taxon>Euthyneura</taxon>
        <taxon>Panpulmonata</taxon>
        <taxon>Sacoglossa</taxon>
        <taxon>Placobranchoidea</taxon>
        <taxon>Plakobranchidae</taxon>
        <taxon>Elysia</taxon>
    </lineage>
</organism>
<feature type="compositionally biased region" description="Basic and acidic residues" evidence="1">
    <location>
        <begin position="187"/>
        <end position="201"/>
    </location>
</feature>
<accession>A0AAV4JLH6</accession>
<feature type="compositionally biased region" description="Polar residues" evidence="1">
    <location>
        <begin position="242"/>
        <end position="253"/>
    </location>
</feature>
<reference evidence="2 3" key="1">
    <citation type="journal article" date="2021" name="Elife">
        <title>Chloroplast acquisition without the gene transfer in kleptoplastic sea slugs, Plakobranchus ocellatus.</title>
        <authorList>
            <person name="Maeda T."/>
            <person name="Takahashi S."/>
            <person name="Yoshida T."/>
            <person name="Shimamura S."/>
            <person name="Takaki Y."/>
            <person name="Nagai Y."/>
            <person name="Toyoda A."/>
            <person name="Suzuki Y."/>
            <person name="Arimoto A."/>
            <person name="Ishii H."/>
            <person name="Satoh N."/>
            <person name="Nishiyama T."/>
            <person name="Hasebe M."/>
            <person name="Maruyama T."/>
            <person name="Minagawa J."/>
            <person name="Obokata J."/>
            <person name="Shigenobu S."/>
        </authorList>
    </citation>
    <scope>NUCLEOTIDE SEQUENCE [LARGE SCALE GENOMIC DNA]</scope>
</reference>